<name>A0AAV1A894_VICFA</name>
<keyword evidence="2" id="KW-1185">Reference proteome</keyword>
<dbReference type="AlphaFoldDB" id="A0AAV1A894"/>
<accession>A0AAV1A894</accession>
<gene>
    <name evidence="1" type="ORF">VFH_IV008520</name>
</gene>
<protein>
    <submittedName>
        <fullName evidence="1">Uncharacterized protein</fullName>
    </submittedName>
</protein>
<dbReference type="Proteomes" id="UP001157006">
    <property type="component" value="Chromosome 4"/>
</dbReference>
<sequence length="134" mass="15496">MTQVGPFKGFMAWDNSSIIDCHSSPTGVQNGIQNPRDTNSNLLDLGKVIHHTQYVFKSMCKLLNPSPKFHSTCDKHKHDSNSNNNNIFLEEQNQNRDEEAVILKHTWIMPQFIVFITDLSLREKRLSRESERLD</sequence>
<reference evidence="1 2" key="1">
    <citation type="submission" date="2023-01" db="EMBL/GenBank/DDBJ databases">
        <authorList>
            <person name="Kreplak J."/>
        </authorList>
    </citation>
    <scope>NUCLEOTIDE SEQUENCE [LARGE SCALE GENOMIC DNA]</scope>
</reference>
<dbReference type="EMBL" id="OX451739">
    <property type="protein sequence ID" value="CAI8606815.1"/>
    <property type="molecule type" value="Genomic_DNA"/>
</dbReference>
<evidence type="ECO:0000313" key="1">
    <source>
        <dbReference type="EMBL" id="CAI8606815.1"/>
    </source>
</evidence>
<organism evidence="1 2">
    <name type="scientific">Vicia faba</name>
    <name type="common">Broad bean</name>
    <name type="synonym">Faba vulgaris</name>
    <dbReference type="NCBI Taxonomy" id="3906"/>
    <lineage>
        <taxon>Eukaryota</taxon>
        <taxon>Viridiplantae</taxon>
        <taxon>Streptophyta</taxon>
        <taxon>Embryophyta</taxon>
        <taxon>Tracheophyta</taxon>
        <taxon>Spermatophyta</taxon>
        <taxon>Magnoliopsida</taxon>
        <taxon>eudicotyledons</taxon>
        <taxon>Gunneridae</taxon>
        <taxon>Pentapetalae</taxon>
        <taxon>rosids</taxon>
        <taxon>fabids</taxon>
        <taxon>Fabales</taxon>
        <taxon>Fabaceae</taxon>
        <taxon>Papilionoideae</taxon>
        <taxon>50 kb inversion clade</taxon>
        <taxon>NPAAA clade</taxon>
        <taxon>Hologalegina</taxon>
        <taxon>IRL clade</taxon>
        <taxon>Fabeae</taxon>
        <taxon>Vicia</taxon>
    </lineage>
</organism>
<evidence type="ECO:0000313" key="2">
    <source>
        <dbReference type="Proteomes" id="UP001157006"/>
    </source>
</evidence>
<proteinExistence type="predicted"/>